<dbReference type="OMA" id="TNVGFEC"/>
<dbReference type="FunCoup" id="D5GB61">
    <property type="interactions" value="296"/>
</dbReference>
<dbReference type="Proteomes" id="UP000006911">
    <property type="component" value="Unassembled WGS sequence"/>
</dbReference>
<dbReference type="PANTHER" id="PTHR46910:SF12">
    <property type="entry name" value="REGULATORY PROTEIN CAT8"/>
    <property type="match status" value="1"/>
</dbReference>
<dbReference type="eggNOG" id="ENOG502QTKQ">
    <property type="taxonomic scope" value="Eukaryota"/>
</dbReference>
<keyword evidence="5" id="KW-0238">DNA-binding</keyword>
<name>D5GB61_TUBMM</name>
<evidence type="ECO:0000256" key="8">
    <source>
        <dbReference type="SAM" id="Coils"/>
    </source>
</evidence>
<reference evidence="11 12" key="1">
    <citation type="journal article" date="2010" name="Nature">
        <title>Perigord black truffle genome uncovers evolutionary origins and mechanisms of symbiosis.</title>
        <authorList>
            <person name="Martin F."/>
            <person name="Kohler A."/>
            <person name="Murat C."/>
            <person name="Balestrini R."/>
            <person name="Coutinho P.M."/>
            <person name="Jaillon O."/>
            <person name="Montanini B."/>
            <person name="Morin E."/>
            <person name="Noel B."/>
            <person name="Percudani R."/>
            <person name="Porcel B."/>
            <person name="Rubini A."/>
            <person name="Amicucci A."/>
            <person name="Amselem J."/>
            <person name="Anthouard V."/>
            <person name="Arcioni S."/>
            <person name="Artiguenave F."/>
            <person name="Aury J.M."/>
            <person name="Ballario P."/>
            <person name="Bolchi A."/>
            <person name="Brenna A."/>
            <person name="Brun A."/>
            <person name="Buee M."/>
            <person name="Cantarel B."/>
            <person name="Chevalier G."/>
            <person name="Couloux A."/>
            <person name="Da Silva C."/>
            <person name="Denoeud F."/>
            <person name="Duplessis S."/>
            <person name="Ghignone S."/>
            <person name="Hilselberger B."/>
            <person name="Iotti M."/>
            <person name="Marcais B."/>
            <person name="Mello A."/>
            <person name="Miranda M."/>
            <person name="Pacioni G."/>
            <person name="Quesneville H."/>
            <person name="Riccioni C."/>
            <person name="Ruotolo R."/>
            <person name="Splivallo R."/>
            <person name="Stocchi V."/>
            <person name="Tisserant E."/>
            <person name="Viscomi A.R."/>
            <person name="Zambonelli A."/>
            <person name="Zampieri E."/>
            <person name="Henrissat B."/>
            <person name="Lebrun M.H."/>
            <person name="Paolocci F."/>
            <person name="Bonfante P."/>
            <person name="Ottonello S."/>
            <person name="Wincker P."/>
        </authorList>
    </citation>
    <scope>NUCLEOTIDE SEQUENCE [LARGE SCALE GENOMIC DNA]</scope>
    <source>
        <strain evidence="11 12">Mel28</strain>
    </source>
</reference>
<keyword evidence="7" id="KW-0539">Nucleus</keyword>
<dbReference type="CDD" id="cd15485">
    <property type="entry name" value="ZIP_Cat8"/>
    <property type="match status" value="1"/>
</dbReference>
<evidence type="ECO:0000313" key="12">
    <source>
        <dbReference type="Proteomes" id="UP000006911"/>
    </source>
</evidence>
<evidence type="ECO:0000259" key="10">
    <source>
        <dbReference type="PROSITE" id="PS50048"/>
    </source>
</evidence>
<dbReference type="GeneID" id="9181465"/>
<feature type="domain" description="Zn(2)-C6 fungal-type" evidence="10">
    <location>
        <begin position="22"/>
        <end position="52"/>
    </location>
</feature>
<keyword evidence="2" id="KW-0479">Metal-binding</keyword>
<dbReference type="InterPro" id="IPR007219">
    <property type="entry name" value="XnlR_reg_dom"/>
</dbReference>
<keyword evidence="12" id="KW-1185">Reference proteome</keyword>
<keyword evidence="8" id="KW-0175">Coiled coil</keyword>
<evidence type="ECO:0000256" key="9">
    <source>
        <dbReference type="SAM" id="MobiDB-lite"/>
    </source>
</evidence>
<keyword evidence="3" id="KW-0862">Zinc</keyword>
<evidence type="ECO:0000256" key="7">
    <source>
        <dbReference type="ARBA" id="ARBA00023242"/>
    </source>
</evidence>
<dbReference type="FunFam" id="4.10.240.10:FF:000007">
    <property type="entry name" value="C6 transcription factor FacB"/>
    <property type="match status" value="1"/>
</dbReference>
<dbReference type="STRING" id="656061.D5GB61"/>
<dbReference type="Pfam" id="PF00172">
    <property type="entry name" value="Zn_clus"/>
    <property type="match status" value="1"/>
</dbReference>
<feature type="coiled-coil region" evidence="8">
    <location>
        <begin position="66"/>
        <end position="93"/>
    </location>
</feature>
<feature type="region of interest" description="Disordered" evidence="9">
    <location>
        <begin position="819"/>
        <end position="843"/>
    </location>
</feature>
<dbReference type="PROSITE" id="PS00463">
    <property type="entry name" value="ZN2_CY6_FUNGAL_1"/>
    <property type="match status" value="1"/>
</dbReference>
<sequence length="877" mass="96333">MPGILPMKLIKCGSSQTRIAQACDRCRSKKIRCDGIRPCCSQCANVGFECKTSDKLSRRAFPRGYTESLEERVRCLEQEVREMKDLLDAKDEQLDMLSRIHSFSPYSPPASAISGGSHRAHKSPESARSGSADLGLDDTFVIHETSSLVGGSEADGNGAFYVGSSSGRQFLELFKEKSGADFNPDILFGGSQSVKRSEQTNSHEDTIKTPPRLLSDRLLVSYFQEYHPLFPVIHRPTFLASYKKLVSGGGSQSNTLPHHSVAQLFLVFAIAQQNEVRPRTDGPDQQFDAQWQRSLNAIIGDSTIETLQCLVLAQLYCFSLGDYSRLLHYKSLAVGIALRLGLNQSQRKFNLGALSGEMRKRTFWCVYCLDSFSAAMLGLPKLFKDEDIDTEYPSDIDDEYVSEKGFSPTLPGDSTKISSALALFRSSRVLSKVLDAVYPTSSSHEVSYTKLRELEDELGAWKSGLAPHLRLEFVNGTPATNVVDSRSPLLVLAYHYIRSLIHRPIIGSTLDSKVSASLHMIRESSKCIIQIIQLLTERKLGFSFCLNKTQLLLMSGFTLLHSTLDCPQHTPLAKENQRLITGVLEEIESCHPLVAKELRPIAAAVVNIEPRVAASSRNQHEKPKEHTQSPLTPPLVSPTEQGPLRRRFSSISAEFSLRRGKSGDIRRASSQDMSGMGDHGGVRLTSASLTDLSPTPRTRYPAASHAATVKISQGRQILISDSPYLDGPWDMGSNDLHPNSQNPPPISAYDWERLLAAMDQTHATHIYGGEDRGSGTFIHPSDSLSAEIGTRPVDQHWSLSETPTTASFRGTPPSISSFSTLSEESFTGGDDVRADTGDLDVDSGYTDSDNLGDFLGPLMGTRSDGSGGVLLENSWHM</sequence>
<dbReference type="SMART" id="SM00906">
    <property type="entry name" value="Fungal_trans"/>
    <property type="match status" value="1"/>
</dbReference>
<feature type="region of interest" description="Disordered" evidence="9">
    <location>
        <begin position="614"/>
        <end position="701"/>
    </location>
</feature>
<evidence type="ECO:0000256" key="4">
    <source>
        <dbReference type="ARBA" id="ARBA00023015"/>
    </source>
</evidence>
<dbReference type="Pfam" id="PF04082">
    <property type="entry name" value="Fungal_trans"/>
    <property type="match status" value="1"/>
</dbReference>
<dbReference type="PANTHER" id="PTHR46910">
    <property type="entry name" value="TRANSCRIPTION FACTOR PDR1"/>
    <property type="match status" value="1"/>
</dbReference>
<organism evidence="11 12">
    <name type="scientific">Tuber melanosporum (strain Mel28)</name>
    <name type="common">Perigord black truffle</name>
    <dbReference type="NCBI Taxonomy" id="656061"/>
    <lineage>
        <taxon>Eukaryota</taxon>
        <taxon>Fungi</taxon>
        <taxon>Dikarya</taxon>
        <taxon>Ascomycota</taxon>
        <taxon>Pezizomycotina</taxon>
        <taxon>Pezizomycetes</taxon>
        <taxon>Pezizales</taxon>
        <taxon>Tuberaceae</taxon>
        <taxon>Tuber</taxon>
    </lineage>
</organism>
<evidence type="ECO:0000256" key="5">
    <source>
        <dbReference type="ARBA" id="ARBA00023125"/>
    </source>
</evidence>
<dbReference type="InParanoid" id="D5GB61"/>
<evidence type="ECO:0000256" key="6">
    <source>
        <dbReference type="ARBA" id="ARBA00023163"/>
    </source>
</evidence>
<feature type="compositionally biased region" description="Basic and acidic residues" evidence="9">
    <location>
        <begin position="618"/>
        <end position="627"/>
    </location>
</feature>
<dbReference type="GO" id="GO:0008270">
    <property type="term" value="F:zinc ion binding"/>
    <property type="evidence" value="ECO:0007669"/>
    <property type="project" value="InterPro"/>
</dbReference>
<feature type="compositionally biased region" description="Polar residues" evidence="9">
    <location>
        <begin position="685"/>
        <end position="696"/>
    </location>
</feature>
<dbReference type="PROSITE" id="PS50048">
    <property type="entry name" value="ZN2_CY6_FUNGAL_2"/>
    <property type="match status" value="1"/>
</dbReference>
<dbReference type="GO" id="GO:0000981">
    <property type="term" value="F:DNA-binding transcription factor activity, RNA polymerase II-specific"/>
    <property type="evidence" value="ECO:0007669"/>
    <property type="project" value="InterPro"/>
</dbReference>
<dbReference type="InterPro" id="IPR050987">
    <property type="entry name" value="AtrR-like"/>
</dbReference>
<dbReference type="EMBL" id="FN430086">
    <property type="protein sequence ID" value="CAZ81754.1"/>
    <property type="molecule type" value="Genomic_DNA"/>
</dbReference>
<feature type="region of interest" description="Disordered" evidence="9">
    <location>
        <begin position="108"/>
        <end position="131"/>
    </location>
</feature>
<protein>
    <submittedName>
        <fullName evidence="11">(Perigord truffle) hypothetical protein</fullName>
    </submittedName>
</protein>
<accession>D5GB61</accession>
<proteinExistence type="predicted"/>
<dbReference type="CDD" id="cd00067">
    <property type="entry name" value="GAL4"/>
    <property type="match status" value="1"/>
</dbReference>
<dbReference type="GO" id="GO:0006351">
    <property type="term" value="P:DNA-templated transcription"/>
    <property type="evidence" value="ECO:0007669"/>
    <property type="project" value="InterPro"/>
</dbReference>
<dbReference type="InterPro" id="IPR036864">
    <property type="entry name" value="Zn2-C6_fun-type_DNA-bd_sf"/>
</dbReference>
<dbReference type="SUPFAM" id="SSF57701">
    <property type="entry name" value="Zn2/Cys6 DNA-binding domain"/>
    <property type="match status" value="1"/>
</dbReference>
<evidence type="ECO:0000256" key="2">
    <source>
        <dbReference type="ARBA" id="ARBA00022723"/>
    </source>
</evidence>
<dbReference type="KEGG" id="tml:GSTUM_00005465001"/>
<evidence type="ECO:0000313" key="11">
    <source>
        <dbReference type="EMBL" id="CAZ81754.1"/>
    </source>
</evidence>
<dbReference type="HOGENOM" id="CLU_007124_0_0_1"/>
<dbReference type="AlphaFoldDB" id="D5GB61"/>
<keyword evidence="4" id="KW-0805">Transcription regulation</keyword>
<dbReference type="SMART" id="SM00066">
    <property type="entry name" value="GAL4"/>
    <property type="match status" value="1"/>
</dbReference>
<comment type="subcellular location">
    <subcellularLocation>
        <location evidence="1">Nucleus</location>
    </subcellularLocation>
</comment>
<gene>
    <name evidence="11" type="ORF">GSTUM_00005465001</name>
</gene>
<dbReference type="InterPro" id="IPR001138">
    <property type="entry name" value="Zn2Cys6_DnaBD"/>
</dbReference>
<dbReference type="GO" id="GO:0003677">
    <property type="term" value="F:DNA binding"/>
    <property type="evidence" value="ECO:0007669"/>
    <property type="project" value="UniProtKB-KW"/>
</dbReference>
<dbReference type="GO" id="GO:0005634">
    <property type="term" value="C:nucleus"/>
    <property type="evidence" value="ECO:0007669"/>
    <property type="project" value="UniProtKB-SubCell"/>
</dbReference>
<dbReference type="Gene3D" id="4.10.240.10">
    <property type="entry name" value="Zn(2)-C6 fungal-type DNA-binding domain"/>
    <property type="match status" value="1"/>
</dbReference>
<dbReference type="CDD" id="cd12148">
    <property type="entry name" value="fungal_TF_MHR"/>
    <property type="match status" value="1"/>
</dbReference>
<evidence type="ECO:0000256" key="1">
    <source>
        <dbReference type="ARBA" id="ARBA00004123"/>
    </source>
</evidence>
<evidence type="ECO:0000256" key="3">
    <source>
        <dbReference type="ARBA" id="ARBA00022833"/>
    </source>
</evidence>
<keyword evidence="6" id="KW-0804">Transcription</keyword>
<dbReference type="RefSeq" id="XP_002837563.1">
    <property type="nucleotide sequence ID" value="XM_002837517.1"/>
</dbReference>